<feature type="active site" description="Tele-AMP-histidine intermediate" evidence="1">
    <location>
        <position position="118"/>
    </location>
</feature>
<protein>
    <submittedName>
        <fullName evidence="5">HIT family protein</fullName>
    </submittedName>
</protein>
<dbReference type="PANTHER" id="PTHR46648">
    <property type="entry name" value="HIT FAMILY PROTEIN 1"/>
    <property type="match status" value="1"/>
</dbReference>
<sequence>MDPVTTPRHEPAGYDCPFCLLQRGVYDEYNQPTDIVATTELALARISPKWWPANPGGALVIPREHHENLYELPRAVGHGVWDLVQEVAVAMRTAYACDGISIRQHNEPAGDQDVWHLHVHVFPRHHGDRLYEQNREARWIAVGERTRYAGALASELDRRPASS</sequence>
<dbReference type="Pfam" id="PF01230">
    <property type="entry name" value="HIT"/>
    <property type="match status" value="1"/>
</dbReference>
<organism evidence="5 6">
    <name type="scientific">Cellulomonas humilata</name>
    <dbReference type="NCBI Taxonomy" id="144055"/>
    <lineage>
        <taxon>Bacteria</taxon>
        <taxon>Bacillati</taxon>
        <taxon>Actinomycetota</taxon>
        <taxon>Actinomycetes</taxon>
        <taxon>Micrococcales</taxon>
        <taxon>Cellulomonadaceae</taxon>
        <taxon>Cellulomonas</taxon>
    </lineage>
</organism>
<dbReference type="GO" id="GO:0009117">
    <property type="term" value="P:nucleotide metabolic process"/>
    <property type="evidence" value="ECO:0007669"/>
    <property type="project" value="TreeGrafter"/>
</dbReference>
<evidence type="ECO:0000256" key="3">
    <source>
        <dbReference type="PROSITE-ProRule" id="PRU00464"/>
    </source>
</evidence>
<gene>
    <name evidence="5" type="ORF">HP550_19635</name>
</gene>
<proteinExistence type="predicted"/>
<dbReference type="InterPro" id="IPR036265">
    <property type="entry name" value="HIT-like_sf"/>
</dbReference>
<dbReference type="EMBL" id="JABMCI010000070">
    <property type="protein sequence ID" value="NUU19466.1"/>
    <property type="molecule type" value="Genomic_DNA"/>
</dbReference>
<comment type="caution">
    <text evidence="5">The sequence shown here is derived from an EMBL/GenBank/DDBJ whole genome shotgun (WGS) entry which is preliminary data.</text>
</comment>
<keyword evidence="6" id="KW-1185">Reference proteome</keyword>
<evidence type="ECO:0000256" key="2">
    <source>
        <dbReference type="PIRSR" id="PIRSR601310-3"/>
    </source>
</evidence>
<evidence type="ECO:0000313" key="6">
    <source>
        <dbReference type="Proteomes" id="UP000565724"/>
    </source>
</evidence>
<dbReference type="InterPro" id="IPR011146">
    <property type="entry name" value="HIT-like"/>
</dbReference>
<feature type="domain" description="HIT" evidence="4">
    <location>
        <begin position="52"/>
        <end position="131"/>
    </location>
</feature>
<dbReference type="AlphaFoldDB" id="A0A7Y6A475"/>
<accession>A0A7Y6A475</accession>
<reference evidence="5 6" key="1">
    <citation type="submission" date="2020-05" db="EMBL/GenBank/DDBJ databases">
        <title>Genome Sequencing of Type Strains.</title>
        <authorList>
            <person name="Lemaire J.F."/>
            <person name="Inderbitzin P."/>
            <person name="Gregorio O.A."/>
            <person name="Collins S.B."/>
            <person name="Wespe N."/>
            <person name="Knight-Connoni V."/>
        </authorList>
    </citation>
    <scope>NUCLEOTIDE SEQUENCE [LARGE SCALE GENOMIC DNA]</scope>
    <source>
        <strain evidence="5 6">ATCC 25174</strain>
    </source>
</reference>
<dbReference type="SUPFAM" id="SSF54197">
    <property type="entry name" value="HIT-like"/>
    <property type="match status" value="1"/>
</dbReference>
<dbReference type="PANTHER" id="PTHR46648:SF1">
    <property type="entry name" value="ADENOSINE 5'-MONOPHOSPHORAMIDASE HNT1"/>
    <property type="match status" value="1"/>
</dbReference>
<evidence type="ECO:0000256" key="1">
    <source>
        <dbReference type="PIRSR" id="PIRSR601310-1"/>
    </source>
</evidence>
<evidence type="ECO:0000259" key="4">
    <source>
        <dbReference type="PROSITE" id="PS51084"/>
    </source>
</evidence>
<feature type="short sequence motif" description="Histidine triad motif" evidence="2 3">
    <location>
        <begin position="116"/>
        <end position="120"/>
    </location>
</feature>
<dbReference type="InterPro" id="IPR001310">
    <property type="entry name" value="Histidine_triad_HIT"/>
</dbReference>
<evidence type="ECO:0000313" key="5">
    <source>
        <dbReference type="EMBL" id="NUU19466.1"/>
    </source>
</evidence>
<name>A0A7Y6A475_9CELL</name>
<dbReference type="Gene3D" id="3.30.428.10">
    <property type="entry name" value="HIT-like"/>
    <property type="match status" value="1"/>
</dbReference>
<dbReference type="Proteomes" id="UP000565724">
    <property type="component" value="Unassembled WGS sequence"/>
</dbReference>
<dbReference type="PROSITE" id="PS51084">
    <property type="entry name" value="HIT_2"/>
    <property type="match status" value="1"/>
</dbReference>
<dbReference type="GO" id="GO:0003824">
    <property type="term" value="F:catalytic activity"/>
    <property type="evidence" value="ECO:0007669"/>
    <property type="project" value="InterPro"/>
</dbReference>